<feature type="signal peptide" evidence="3">
    <location>
        <begin position="1"/>
        <end position="20"/>
    </location>
</feature>
<keyword evidence="6" id="KW-1185">Reference proteome</keyword>
<dbReference type="SUPFAM" id="SSF51101">
    <property type="entry name" value="Mannose-binding lectins"/>
    <property type="match status" value="1"/>
</dbReference>
<feature type="region of interest" description="Disordered" evidence="1">
    <location>
        <begin position="115"/>
        <end position="164"/>
    </location>
</feature>
<evidence type="ECO:0000256" key="2">
    <source>
        <dbReference type="SAM" id="Phobius"/>
    </source>
</evidence>
<dbReference type="GeneID" id="36408012"/>
<sequence length="951" mass="102015">MVLRGIVIVAAILQVLQCRASINALNSGTSFDNTALSPTNQLGRVHPAKISNKQETHTAQMEERGFFGFGDDKEDTGPPPSVNDDGTLVVTTPIPGAPPHPSYAEMMEKYGSLLKEFDTNPGSGPDSGSDSDDDDSSTGAGSSAPKAGSPVTKSDSSTASSDKMKKIQALADATGISTSAAPTSATSAAPSSATSAGAGLGASPALTNDDLGAESGLGDVTDEDMEMMKELLGSNLDAGGSMLDMDEFMAKYGAAIDGGGGLGGSMFGGFGLLGDPTQPKNLTVEDDDIILGELYGGKEHGDAFSDVQNIKFGQMFLNISLFGGERVDRVELLTITQETLVTMAHGGKGGQQGFVEPDLTDTITSIEVHWDKNKGKTCIFYMKLTTSKNHFVATGMKTTNSVVITPPKGYRFAGFHGRSNKYGIFCIGAIWTKETASDLNPNDVMALPPQASSDVYAYKTTIRNWVGPVPTAVDGACYQKRFEVSHERLCPSGYNKNNGWCVAQCPLDYPLDCFMECIPQNADCAQTVIAKVGAVLTIVLNAATLGTYGALIAAGRTAKLALTCAISILNAVKSLLFYLRYTQTTIPVTDTEKLMDHAFQLQIVLLDLPLAICSCFGIEIPPRLMFSIFVLSVVSAIVMIAVSIGEALFGSKENVMLMLRESGAMNTSSLSGDTIYLDEFLNNKSTTCGYQIRTLTNRVIGKVMETRNNTPNADIEDVRVAVSKSTILTDDIPIVTNHCMGEIWENKTSAAAFETRNMLRKTLRVIIEQLIEDGTTDMGKELHHKEKVFEYTNMGLFFLAMLDPTGIAWVASEFIQPICGPTMYIGEIDDGTLYNALGLKTMDQAFIGSYGIWKKKGDGSVTIHFESVDKYDVAVVIKIAGEETEEVRVPSNGNITWTSTVEKLQDRTLYLDRWRPGLFGIPGKGGGSLLMWIPRSSEGGKLILHARLNVS</sequence>
<feature type="compositionally biased region" description="Low complexity" evidence="1">
    <location>
        <begin position="119"/>
        <end position="128"/>
    </location>
</feature>
<evidence type="ECO:0000259" key="4">
    <source>
        <dbReference type="PROSITE" id="PS51752"/>
    </source>
</evidence>
<feature type="transmembrane region" description="Helical" evidence="2">
    <location>
        <begin position="625"/>
        <end position="649"/>
    </location>
</feature>
<dbReference type="Gene3D" id="2.100.10.30">
    <property type="entry name" value="Jacalin-like lectin domain"/>
    <property type="match status" value="1"/>
</dbReference>
<dbReference type="GO" id="GO:0030246">
    <property type="term" value="F:carbohydrate binding"/>
    <property type="evidence" value="ECO:0007669"/>
    <property type="project" value="UniProtKB-KW"/>
</dbReference>
<dbReference type="SMART" id="SM00915">
    <property type="entry name" value="Jacalin"/>
    <property type="match status" value="1"/>
</dbReference>
<dbReference type="OrthoDB" id="40902at2759"/>
<evidence type="ECO:0000313" key="5">
    <source>
        <dbReference type="EMBL" id="CEG42704.1"/>
    </source>
</evidence>
<feature type="transmembrane region" description="Helical" evidence="2">
    <location>
        <begin position="528"/>
        <end position="553"/>
    </location>
</feature>
<dbReference type="EMBL" id="CCYD01000645">
    <property type="protein sequence ID" value="CEG42704.1"/>
    <property type="molecule type" value="Genomic_DNA"/>
</dbReference>
<dbReference type="OMA" id="FYIKMTT"/>
<evidence type="ECO:0000313" key="6">
    <source>
        <dbReference type="Proteomes" id="UP000054928"/>
    </source>
</evidence>
<accession>A0A0P1ANX8</accession>
<dbReference type="Pfam" id="PF01419">
    <property type="entry name" value="Jacalin"/>
    <property type="match status" value="1"/>
</dbReference>
<keyword evidence="2" id="KW-1133">Transmembrane helix</keyword>
<feature type="domain" description="Jacalin-type lectin" evidence="4">
    <location>
        <begin position="289"/>
        <end position="433"/>
    </location>
</feature>
<dbReference type="AlphaFoldDB" id="A0A0P1ANX8"/>
<feature type="region of interest" description="Disordered" evidence="1">
    <location>
        <begin position="178"/>
        <end position="219"/>
    </location>
</feature>
<evidence type="ECO:0000256" key="1">
    <source>
        <dbReference type="SAM" id="MobiDB-lite"/>
    </source>
</evidence>
<keyword evidence="2" id="KW-0812">Transmembrane</keyword>
<dbReference type="InterPro" id="IPR036404">
    <property type="entry name" value="Jacalin-like_lectin_dom_sf"/>
</dbReference>
<feature type="compositionally biased region" description="Low complexity" evidence="1">
    <location>
        <begin position="178"/>
        <end position="207"/>
    </location>
</feature>
<dbReference type="STRING" id="4781.A0A0P1ANX8"/>
<organism evidence="5 6">
    <name type="scientific">Plasmopara halstedii</name>
    <name type="common">Downy mildew of sunflower</name>
    <dbReference type="NCBI Taxonomy" id="4781"/>
    <lineage>
        <taxon>Eukaryota</taxon>
        <taxon>Sar</taxon>
        <taxon>Stramenopiles</taxon>
        <taxon>Oomycota</taxon>
        <taxon>Peronosporomycetes</taxon>
        <taxon>Peronosporales</taxon>
        <taxon>Peronosporaceae</taxon>
        <taxon>Plasmopara</taxon>
    </lineage>
</organism>
<feature type="compositionally biased region" description="Low complexity" evidence="1">
    <location>
        <begin position="152"/>
        <end position="161"/>
    </location>
</feature>
<reference evidence="6" key="1">
    <citation type="submission" date="2014-09" db="EMBL/GenBank/DDBJ databases">
        <authorList>
            <person name="Sharma Rahul"/>
            <person name="Thines Marco"/>
        </authorList>
    </citation>
    <scope>NUCLEOTIDE SEQUENCE [LARGE SCALE GENOMIC DNA]</scope>
</reference>
<dbReference type="InterPro" id="IPR001229">
    <property type="entry name" value="Jacalin-like_lectin_dom"/>
</dbReference>
<feature type="transmembrane region" description="Helical" evidence="2">
    <location>
        <begin position="560"/>
        <end position="579"/>
    </location>
</feature>
<protein>
    <submittedName>
        <fullName evidence="5">Mannose-binding lectin</fullName>
    </submittedName>
</protein>
<dbReference type="RefSeq" id="XP_024579073.1">
    <property type="nucleotide sequence ID" value="XM_024728613.1"/>
</dbReference>
<keyword evidence="3" id="KW-0732">Signal</keyword>
<feature type="region of interest" description="Disordered" evidence="1">
    <location>
        <begin position="67"/>
        <end position="87"/>
    </location>
</feature>
<evidence type="ECO:0000256" key="3">
    <source>
        <dbReference type="SAM" id="SignalP"/>
    </source>
</evidence>
<keyword evidence="5" id="KW-0430">Lectin</keyword>
<feature type="transmembrane region" description="Helical" evidence="2">
    <location>
        <begin position="599"/>
        <end position="618"/>
    </location>
</feature>
<keyword evidence="2" id="KW-0472">Membrane</keyword>
<feature type="chain" id="PRO_5006058815" evidence="3">
    <location>
        <begin position="21"/>
        <end position="951"/>
    </location>
</feature>
<dbReference type="PROSITE" id="PS51752">
    <property type="entry name" value="JACALIN_LECTIN"/>
    <property type="match status" value="1"/>
</dbReference>
<dbReference type="Proteomes" id="UP000054928">
    <property type="component" value="Unassembled WGS sequence"/>
</dbReference>
<name>A0A0P1ANX8_PLAHL</name>
<proteinExistence type="predicted"/>